<gene>
    <name evidence="2" type="ORF">GCM10009851_36780</name>
</gene>
<proteinExistence type="predicted"/>
<evidence type="ECO:0000256" key="1">
    <source>
        <dbReference type="ARBA" id="ARBA00023115"/>
    </source>
</evidence>
<keyword evidence="1" id="KW-0620">Polyamine biosynthesis</keyword>
<dbReference type="Gene3D" id="3.40.50.150">
    <property type="entry name" value="Vaccinia Virus protein VP39"/>
    <property type="match status" value="1"/>
</dbReference>
<organism evidence="2 3">
    <name type="scientific">Herbiconiux moechotypicola</name>
    <dbReference type="NCBI Taxonomy" id="637393"/>
    <lineage>
        <taxon>Bacteria</taxon>
        <taxon>Bacillati</taxon>
        <taxon>Actinomycetota</taxon>
        <taxon>Actinomycetes</taxon>
        <taxon>Micrococcales</taxon>
        <taxon>Microbacteriaceae</taxon>
        <taxon>Herbiconiux</taxon>
    </lineage>
</organism>
<reference evidence="2 3" key="1">
    <citation type="journal article" date="2019" name="Int. J. Syst. Evol. Microbiol.">
        <title>The Global Catalogue of Microorganisms (GCM) 10K type strain sequencing project: providing services to taxonomists for standard genome sequencing and annotation.</title>
        <authorList>
            <consortium name="The Broad Institute Genomics Platform"/>
            <consortium name="The Broad Institute Genome Sequencing Center for Infectious Disease"/>
            <person name="Wu L."/>
            <person name="Ma J."/>
        </authorList>
    </citation>
    <scope>NUCLEOTIDE SEQUENCE [LARGE SCALE GENOMIC DNA]</scope>
    <source>
        <strain evidence="2 3">JCM 16117</strain>
    </source>
</reference>
<sequence length="259" mass="27007">MTVREGGRARLEAVLRPSGSLAELRPDPLVPGAWELAIDGVGQSHVDLADPTSLRHDYVRRIGTVIDLLRAPRIPLTVLHLGGGALTLARYVQATRPGSVQHVVELEENLPEFVIGTLPLPSGSSVTVHLGDAAAEATRLAPRLLGLADVVVCDLYVGISTPAHVRSRAFYESVGALLAPEGVLVVNVADDDGLPALGSQLEAIRPVFGRIAITGPTSVVHGRTAGNVVVLASRSPEVLEVLLPGLRAAGPHPGMAEPA</sequence>
<comment type="caution">
    <text evidence="2">The sequence shown here is derived from an EMBL/GenBank/DDBJ whole genome shotgun (WGS) entry which is preliminary data.</text>
</comment>
<dbReference type="NCBIfam" id="NF037959">
    <property type="entry name" value="MFS_SpdSyn"/>
    <property type="match status" value="1"/>
</dbReference>
<evidence type="ECO:0000313" key="2">
    <source>
        <dbReference type="EMBL" id="GAA2247965.1"/>
    </source>
</evidence>
<dbReference type="PANTHER" id="PTHR43317">
    <property type="entry name" value="THERMOSPERMINE SYNTHASE ACAULIS5"/>
    <property type="match status" value="1"/>
</dbReference>
<evidence type="ECO:0000313" key="3">
    <source>
        <dbReference type="Proteomes" id="UP001500929"/>
    </source>
</evidence>
<dbReference type="InterPro" id="IPR029063">
    <property type="entry name" value="SAM-dependent_MTases_sf"/>
</dbReference>
<dbReference type="Proteomes" id="UP001500929">
    <property type="component" value="Unassembled WGS sequence"/>
</dbReference>
<dbReference type="PANTHER" id="PTHR43317:SF1">
    <property type="entry name" value="THERMOSPERMINE SYNTHASE ACAULIS5"/>
    <property type="match status" value="1"/>
</dbReference>
<dbReference type="SUPFAM" id="SSF53335">
    <property type="entry name" value="S-adenosyl-L-methionine-dependent methyltransferases"/>
    <property type="match status" value="1"/>
</dbReference>
<dbReference type="EMBL" id="BAAAQY010000013">
    <property type="protein sequence ID" value="GAA2247965.1"/>
    <property type="molecule type" value="Genomic_DNA"/>
</dbReference>
<protein>
    <submittedName>
        <fullName evidence="2">Fused MFS/spermidine synthase</fullName>
    </submittedName>
</protein>
<accession>A0ABN3E3V4</accession>
<dbReference type="RefSeq" id="WP_259481181.1">
    <property type="nucleotide sequence ID" value="NZ_BAAAQY010000013.1"/>
</dbReference>
<keyword evidence="3" id="KW-1185">Reference proteome</keyword>
<name>A0ABN3E3V4_9MICO</name>